<dbReference type="PANTHER" id="PTHR38043:SF1">
    <property type="entry name" value="PROTEIN HEMX"/>
    <property type="match status" value="1"/>
</dbReference>
<dbReference type="InterPro" id="IPR007470">
    <property type="entry name" value="HemX"/>
</dbReference>
<dbReference type="Pfam" id="PF04375">
    <property type="entry name" value="HemX"/>
    <property type="match status" value="2"/>
</dbReference>
<organism evidence="1 2">
    <name type="scientific">Undibacterium macrobrachii</name>
    <dbReference type="NCBI Taxonomy" id="1119058"/>
    <lineage>
        <taxon>Bacteria</taxon>
        <taxon>Pseudomonadati</taxon>
        <taxon>Pseudomonadota</taxon>
        <taxon>Betaproteobacteria</taxon>
        <taxon>Burkholderiales</taxon>
        <taxon>Oxalobacteraceae</taxon>
        <taxon>Undibacterium</taxon>
    </lineage>
</organism>
<keyword evidence="2" id="KW-1185">Reference proteome</keyword>
<reference evidence="2" key="1">
    <citation type="journal article" date="2019" name="Int. J. Syst. Evol. Microbiol.">
        <title>The Global Catalogue of Microorganisms (GCM) 10K type strain sequencing project: providing services to taxonomists for standard genome sequencing and annotation.</title>
        <authorList>
            <consortium name="The Broad Institute Genomics Platform"/>
            <consortium name="The Broad Institute Genome Sequencing Center for Infectious Disease"/>
            <person name="Wu L."/>
            <person name="Ma J."/>
        </authorList>
    </citation>
    <scope>NUCLEOTIDE SEQUENCE [LARGE SCALE GENOMIC DNA]</scope>
    <source>
        <strain evidence="2">KCTC 23916</strain>
    </source>
</reference>
<protein>
    <recommendedName>
        <fullName evidence="3">Uroporphyrin-3 C-methyltransferase</fullName>
    </recommendedName>
</protein>
<dbReference type="PANTHER" id="PTHR38043">
    <property type="entry name" value="PROTEIN HEMX"/>
    <property type="match status" value="1"/>
</dbReference>
<sequence>MTEQTSSNDAMSTTNNATEVNAATAAATTATVNASVDNSQAAVGTSTYAAAGNTNSGNANNIPYILSGVLALLLAAQWYSAQNQMTTLREEVARRLQTADINNSEIKGIAKSVQESSRDMQAKVSVLEAKQTEAQGQQLALEQLYQDLSKSRDEWALAEIEQVLATASQQLQLAGNVQGALIALQNSDARLAKAEKTQFIAVRRAIAKDIEMLKALPQLDMTGLVLRLDSVIAQVDNIPLWSDEKPPVVSTPPKAPLRVLPKSVKSKNDKAETATELTFTAQLQDRWQSFSSEMWSEMKQLIRVRNVESPDALLLNPSQAYFAKENLKLRLLNARLALLSRNEGAFRSDMISAQDLISKYFDVRSKQAQTAQALLKQIQSNNLSIEMPALTESLNSVRNFKVKP</sequence>
<name>A0ABQ2X963_9BURK</name>
<dbReference type="RefSeq" id="WP_229827067.1">
    <property type="nucleotide sequence ID" value="NZ_BMYT01000001.1"/>
</dbReference>
<comment type="caution">
    <text evidence="1">The sequence shown here is derived from an EMBL/GenBank/DDBJ whole genome shotgun (WGS) entry which is preliminary data.</text>
</comment>
<accession>A0ABQ2X963</accession>
<evidence type="ECO:0008006" key="3">
    <source>
        <dbReference type="Google" id="ProtNLM"/>
    </source>
</evidence>
<gene>
    <name evidence="1" type="ORF">GCM10011282_08950</name>
</gene>
<dbReference type="EMBL" id="BMYT01000001">
    <property type="protein sequence ID" value="GGX04857.1"/>
    <property type="molecule type" value="Genomic_DNA"/>
</dbReference>
<evidence type="ECO:0000313" key="1">
    <source>
        <dbReference type="EMBL" id="GGX04857.1"/>
    </source>
</evidence>
<proteinExistence type="predicted"/>
<evidence type="ECO:0000313" key="2">
    <source>
        <dbReference type="Proteomes" id="UP000620127"/>
    </source>
</evidence>
<dbReference type="Proteomes" id="UP000620127">
    <property type="component" value="Unassembled WGS sequence"/>
</dbReference>